<evidence type="ECO:0000313" key="3">
    <source>
        <dbReference type="Proteomes" id="UP000184121"/>
    </source>
</evidence>
<reference evidence="3" key="1">
    <citation type="submission" date="2016-11" db="EMBL/GenBank/DDBJ databases">
        <authorList>
            <person name="Varghese N."/>
            <person name="Submissions S."/>
        </authorList>
    </citation>
    <scope>NUCLEOTIDE SEQUENCE [LARGE SCALE GENOMIC DNA]</scope>
    <source>
        <strain evidence="3">DSM 1811</strain>
    </source>
</reference>
<dbReference type="EMBL" id="FRBY01000001">
    <property type="protein sequence ID" value="SHL42917.1"/>
    <property type="molecule type" value="Genomic_DNA"/>
</dbReference>
<dbReference type="AlphaFoldDB" id="A0A1M7AJT3"/>
<keyword evidence="1" id="KW-1133">Transmembrane helix</keyword>
<dbReference type="RefSeq" id="WP_072970220.1">
    <property type="nucleotide sequence ID" value="NZ_FRBY01000001.1"/>
</dbReference>
<evidence type="ECO:0000256" key="1">
    <source>
        <dbReference type="SAM" id="Phobius"/>
    </source>
</evidence>
<dbReference type="SUPFAM" id="SSF48452">
    <property type="entry name" value="TPR-like"/>
    <property type="match status" value="1"/>
</dbReference>
<dbReference type="OrthoDB" id="979271at2"/>
<dbReference type="InterPro" id="IPR011990">
    <property type="entry name" value="TPR-like_helical_dom_sf"/>
</dbReference>
<proteinExistence type="predicted"/>
<sequence>MNEERYILFDQYLQSEMTAAEKTDFEKQLAEDSEFAAEFETFKAVELQLQNKFGFEAEREAFKENLDQIAEKHFNKEKPKVVLMRPWYLAAAASVVLLFGLFFFDYNQNPSFHDYNHPGQAHFTERSTTDMHLLQAEKAFNSRKFKEAILFFEMALKDNKTPEVQYYYGVSLLETSEYQKGEAVFNELKASSPIYKDKALWNLALMKLKQKDYKSCKQILQTISQDYEDYDEVQELLDALD</sequence>
<accession>A0A1M7AJT3</accession>
<keyword evidence="3" id="KW-1185">Reference proteome</keyword>
<dbReference type="Gene3D" id="1.25.40.10">
    <property type="entry name" value="Tetratricopeptide repeat domain"/>
    <property type="match status" value="1"/>
</dbReference>
<protein>
    <recommendedName>
        <fullName evidence="4">Tetratricopeptide repeat-containing protein</fullName>
    </recommendedName>
</protein>
<dbReference type="STRING" id="29534.SAMN05444366_0703"/>
<organism evidence="2 3">
    <name type="scientific">Flavobacterium saccharophilum</name>
    <dbReference type="NCBI Taxonomy" id="29534"/>
    <lineage>
        <taxon>Bacteria</taxon>
        <taxon>Pseudomonadati</taxon>
        <taxon>Bacteroidota</taxon>
        <taxon>Flavobacteriia</taxon>
        <taxon>Flavobacteriales</taxon>
        <taxon>Flavobacteriaceae</taxon>
        <taxon>Flavobacterium</taxon>
    </lineage>
</organism>
<keyword evidence="1" id="KW-0472">Membrane</keyword>
<name>A0A1M7AJT3_9FLAO</name>
<evidence type="ECO:0008006" key="4">
    <source>
        <dbReference type="Google" id="ProtNLM"/>
    </source>
</evidence>
<gene>
    <name evidence="2" type="ORF">SAMN05444366_0703</name>
</gene>
<keyword evidence="1" id="KW-0812">Transmembrane</keyword>
<dbReference type="Proteomes" id="UP000184121">
    <property type="component" value="Unassembled WGS sequence"/>
</dbReference>
<feature type="transmembrane region" description="Helical" evidence="1">
    <location>
        <begin position="86"/>
        <end position="104"/>
    </location>
</feature>
<evidence type="ECO:0000313" key="2">
    <source>
        <dbReference type="EMBL" id="SHL42917.1"/>
    </source>
</evidence>